<reference evidence="3 4" key="1">
    <citation type="journal article" date="2020" name="Genome Biol. Evol.">
        <title>A new high-quality draft genome assembly of the Chinese cordyceps Ophiocordyceps sinensis.</title>
        <authorList>
            <person name="Shu R."/>
            <person name="Zhang J."/>
            <person name="Meng Q."/>
            <person name="Zhang H."/>
            <person name="Zhou G."/>
            <person name="Li M."/>
            <person name="Wu P."/>
            <person name="Zhao Y."/>
            <person name="Chen C."/>
            <person name="Qin Q."/>
        </authorList>
    </citation>
    <scope>NUCLEOTIDE SEQUENCE [LARGE SCALE GENOMIC DNA]</scope>
    <source>
        <strain evidence="3 4">IOZ07</strain>
    </source>
</reference>
<evidence type="ECO:0000256" key="1">
    <source>
        <dbReference type="RuleBase" id="RU003651"/>
    </source>
</evidence>
<evidence type="ECO:0000313" key="4">
    <source>
        <dbReference type="Proteomes" id="UP000557566"/>
    </source>
</evidence>
<dbReference type="GO" id="GO:0005524">
    <property type="term" value="F:ATP binding"/>
    <property type="evidence" value="ECO:0007669"/>
    <property type="project" value="UniProtKB-KW"/>
</dbReference>
<accession>A0A8H4PTI4</accession>
<protein>
    <recommendedName>
        <fullName evidence="2">ATPase AAA-type core domain-containing protein</fullName>
    </recommendedName>
</protein>
<name>A0A8H4PTI4_9HYPO</name>
<proteinExistence type="inferred from homology"/>
<dbReference type="PANTHER" id="PTHR23070">
    <property type="entry name" value="BCS1 AAA-TYPE ATPASE"/>
    <property type="match status" value="1"/>
</dbReference>
<dbReference type="GO" id="GO:0016887">
    <property type="term" value="F:ATP hydrolysis activity"/>
    <property type="evidence" value="ECO:0007669"/>
    <property type="project" value="InterPro"/>
</dbReference>
<dbReference type="OrthoDB" id="10251412at2759"/>
<dbReference type="Proteomes" id="UP000557566">
    <property type="component" value="Unassembled WGS sequence"/>
</dbReference>
<dbReference type="InterPro" id="IPR003959">
    <property type="entry name" value="ATPase_AAA_core"/>
</dbReference>
<dbReference type="InterPro" id="IPR027417">
    <property type="entry name" value="P-loop_NTPase"/>
</dbReference>
<keyword evidence="1" id="KW-0547">Nucleotide-binding</keyword>
<evidence type="ECO:0000259" key="2">
    <source>
        <dbReference type="Pfam" id="PF00004"/>
    </source>
</evidence>
<evidence type="ECO:0000313" key="3">
    <source>
        <dbReference type="EMBL" id="KAF4510206.1"/>
    </source>
</evidence>
<dbReference type="Pfam" id="PF00004">
    <property type="entry name" value="AAA"/>
    <property type="match status" value="1"/>
</dbReference>
<comment type="similarity">
    <text evidence="1">Belongs to the AAA ATPase family.</text>
</comment>
<dbReference type="AlphaFoldDB" id="A0A8H4PTI4"/>
<dbReference type="EMBL" id="JAAVMX010000003">
    <property type="protein sequence ID" value="KAF4510206.1"/>
    <property type="molecule type" value="Genomic_DNA"/>
</dbReference>
<keyword evidence="1" id="KW-0067">ATP-binding</keyword>
<organism evidence="3 4">
    <name type="scientific">Ophiocordyceps sinensis</name>
    <dbReference type="NCBI Taxonomy" id="72228"/>
    <lineage>
        <taxon>Eukaryota</taxon>
        <taxon>Fungi</taxon>
        <taxon>Dikarya</taxon>
        <taxon>Ascomycota</taxon>
        <taxon>Pezizomycotina</taxon>
        <taxon>Sordariomycetes</taxon>
        <taxon>Hypocreomycetidae</taxon>
        <taxon>Hypocreales</taxon>
        <taxon>Ophiocordycipitaceae</taxon>
        <taxon>Ophiocordyceps</taxon>
    </lineage>
</organism>
<gene>
    <name evidence="3" type="ORF">G6O67_002114</name>
</gene>
<dbReference type="SUPFAM" id="SSF52540">
    <property type="entry name" value="P-loop containing nucleoside triphosphate hydrolases"/>
    <property type="match status" value="1"/>
</dbReference>
<dbReference type="PROSITE" id="PS00674">
    <property type="entry name" value="AAA"/>
    <property type="match status" value="1"/>
</dbReference>
<dbReference type="InterPro" id="IPR050747">
    <property type="entry name" value="Mitochondrial_chaperone_BCS1"/>
</dbReference>
<sequence>MPGRVPEPSDQTLKGLFSKLPEKCIVLLEDIDAVGTSRSRNESTDEPAWPGTLSGLLNTIDGVASQEGRVLIMTTNRVEKLDEALVRPGRVDLKAEFPLADAGMTAQVFKYIFAPGGKESGQGVERLATEFASRVPEREFSPAEIIPYLL</sequence>
<keyword evidence="4" id="KW-1185">Reference proteome</keyword>
<comment type="caution">
    <text evidence="3">The sequence shown here is derived from an EMBL/GenBank/DDBJ whole genome shotgun (WGS) entry which is preliminary data.</text>
</comment>
<feature type="domain" description="ATPase AAA-type core" evidence="2">
    <location>
        <begin position="9"/>
        <end position="99"/>
    </location>
</feature>
<dbReference type="Gene3D" id="3.40.50.300">
    <property type="entry name" value="P-loop containing nucleotide triphosphate hydrolases"/>
    <property type="match status" value="1"/>
</dbReference>
<dbReference type="InterPro" id="IPR003960">
    <property type="entry name" value="ATPase_AAA_CS"/>
</dbReference>